<dbReference type="OrthoDB" id="34294at2"/>
<keyword evidence="6" id="KW-1185">Reference proteome</keyword>
<dbReference type="InterPro" id="IPR000485">
    <property type="entry name" value="AsnC-type_HTH_dom"/>
</dbReference>
<dbReference type="Proteomes" id="UP000253090">
    <property type="component" value="Unassembled WGS sequence"/>
</dbReference>
<dbReference type="GO" id="GO:0005829">
    <property type="term" value="C:cytosol"/>
    <property type="evidence" value="ECO:0007669"/>
    <property type="project" value="TreeGrafter"/>
</dbReference>
<gene>
    <name evidence="5" type="ORF">DFP94_1011162</name>
</gene>
<comment type="caution">
    <text evidence="5">The sequence shown here is derived from an EMBL/GenBank/DDBJ whole genome shotgun (WGS) entry which is preliminary data.</text>
</comment>
<name>A0A369BPT9_9BACL</name>
<dbReference type="AlphaFoldDB" id="A0A369BPT9"/>
<dbReference type="GO" id="GO:0043200">
    <property type="term" value="P:response to amino acid"/>
    <property type="evidence" value="ECO:0007669"/>
    <property type="project" value="TreeGrafter"/>
</dbReference>
<keyword evidence="1" id="KW-0805">Transcription regulation</keyword>
<dbReference type="PANTHER" id="PTHR30154">
    <property type="entry name" value="LEUCINE-RESPONSIVE REGULATORY PROTEIN"/>
    <property type="match status" value="1"/>
</dbReference>
<evidence type="ECO:0000259" key="4">
    <source>
        <dbReference type="PROSITE" id="PS50956"/>
    </source>
</evidence>
<dbReference type="SUPFAM" id="SSF46785">
    <property type="entry name" value="Winged helix' DNA-binding domain"/>
    <property type="match status" value="1"/>
</dbReference>
<organism evidence="5 6">
    <name type="scientific">Fontibacillus phaseoli</name>
    <dbReference type="NCBI Taxonomy" id="1416533"/>
    <lineage>
        <taxon>Bacteria</taxon>
        <taxon>Bacillati</taxon>
        <taxon>Bacillota</taxon>
        <taxon>Bacilli</taxon>
        <taxon>Bacillales</taxon>
        <taxon>Paenibacillaceae</taxon>
        <taxon>Fontibacillus</taxon>
    </lineage>
</organism>
<accession>A0A369BPT9</accession>
<dbReference type="Pfam" id="PF01037">
    <property type="entry name" value="AsnC_trans_reg"/>
    <property type="match status" value="1"/>
</dbReference>
<dbReference type="Gene3D" id="1.10.10.10">
    <property type="entry name" value="Winged helix-like DNA-binding domain superfamily/Winged helix DNA-binding domain"/>
    <property type="match status" value="1"/>
</dbReference>
<dbReference type="InterPro" id="IPR019888">
    <property type="entry name" value="Tscrpt_reg_AsnC-like"/>
</dbReference>
<dbReference type="InterPro" id="IPR036388">
    <property type="entry name" value="WH-like_DNA-bd_sf"/>
</dbReference>
<dbReference type="EMBL" id="QPJW01000001">
    <property type="protein sequence ID" value="RCX23563.1"/>
    <property type="molecule type" value="Genomic_DNA"/>
</dbReference>
<reference evidence="5 6" key="1">
    <citation type="submission" date="2018-07" db="EMBL/GenBank/DDBJ databases">
        <title>Genomic Encyclopedia of Type Strains, Phase III (KMG-III): the genomes of soil and plant-associated and newly described type strains.</title>
        <authorList>
            <person name="Whitman W."/>
        </authorList>
    </citation>
    <scope>NUCLEOTIDE SEQUENCE [LARGE SCALE GENOMIC DNA]</scope>
    <source>
        <strain evidence="5 6">CECT 8333</strain>
    </source>
</reference>
<protein>
    <submittedName>
        <fullName evidence="5">Lrp/AsnC family leucine-responsive transcriptional regulator</fullName>
    </submittedName>
</protein>
<feature type="domain" description="HTH asnC-type" evidence="4">
    <location>
        <begin position="1"/>
        <end position="62"/>
    </location>
</feature>
<dbReference type="SUPFAM" id="SSF54909">
    <property type="entry name" value="Dimeric alpha+beta barrel"/>
    <property type="match status" value="1"/>
</dbReference>
<evidence type="ECO:0000256" key="1">
    <source>
        <dbReference type="ARBA" id="ARBA00023015"/>
    </source>
</evidence>
<proteinExistence type="predicted"/>
<keyword evidence="3" id="KW-0804">Transcription</keyword>
<evidence type="ECO:0000256" key="3">
    <source>
        <dbReference type="ARBA" id="ARBA00023163"/>
    </source>
</evidence>
<dbReference type="CDD" id="cd00090">
    <property type="entry name" value="HTH_ARSR"/>
    <property type="match status" value="1"/>
</dbReference>
<dbReference type="PRINTS" id="PR00033">
    <property type="entry name" value="HTHASNC"/>
</dbReference>
<dbReference type="InterPro" id="IPR019887">
    <property type="entry name" value="Tscrpt_reg_AsnC/Lrp_C"/>
</dbReference>
<dbReference type="SMART" id="SM00344">
    <property type="entry name" value="HTH_ASNC"/>
    <property type="match status" value="1"/>
</dbReference>
<evidence type="ECO:0000313" key="6">
    <source>
        <dbReference type="Proteomes" id="UP000253090"/>
    </source>
</evidence>
<evidence type="ECO:0000256" key="2">
    <source>
        <dbReference type="ARBA" id="ARBA00023125"/>
    </source>
</evidence>
<dbReference type="PANTHER" id="PTHR30154:SF34">
    <property type="entry name" value="TRANSCRIPTIONAL REGULATOR AZLB"/>
    <property type="match status" value="1"/>
</dbReference>
<dbReference type="GO" id="GO:0043565">
    <property type="term" value="F:sequence-specific DNA binding"/>
    <property type="evidence" value="ECO:0007669"/>
    <property type="project" value="InterPro"/>
</dbReference>
<dbReference type="InterPro" id="IPR036390">
    <property type="entry name" value="WH_DNA-bd_sf"/>
</dbReference>
<sequence>MDNVDVQIVELLKRNSRITSSEISKAVHLSVPAVSERIRKLEEKGTIERFTLRLNREASGRHLLAYISVIIEHPKYIEAFTRQVAEESCILECHHLAGDYDYLLKIGVRDINSLEQFISGTIKQFAGVVKTKTTIVLSTLKEE</sequence>
<dbReference type="Gene3D" id="3.30.70.920">
    <property type="match status" value="1"/>
</dbReference>
<dbReference type="Pfam" id="PF13412">
    <property type="entry name" value="HTH_24"/>
    <property type="match status" value="1"/>
</dbReference>
<dbReference type="InterPro" id="IPR011991">
    <property type="entry name" value="ArsR-like_HTH"/>
</dbReference>
<dbReference type="RefSeq" id="WP_114495425.1">
    <property type="nucleotide sequence ID" value="NZ_QPJW01000001.1"/>
</dbReference>
<keyword evidence="2" id="KW-0238">DNA-binding</keyword>
<dbReference type="PROSITE" id="PS50956">
    <property type="entry name" value="HTH_ASNC_2"/>
    <property type="match status" value="1"/>
</dbReference>
<dbReference type="InterPro" id="IPR011008">
    <property type="entry name" value="Dimeric_a/b-barrel"/>
</dbReference>
<evidence type="ECO:0000313" key="5">
    <source>
        <dbReference type="EMBL" id="RCX23563.1"/>
    </source>
</evidence>